<dbReference type="RefSeq" id="WP_013886712.1">
    <property type="nucleotide sequence ID" value="NC_015672.1"/>
</dbReference>
<dbReference type="KEGG" id="fsi:Flexsi_1582"/>
<dbReference type="EMBL" id="CP002858">
    <property type="protein sequence ID" value="AEI15232.1"/>
    <property type="molecule type" value="Genomic_DNA"/>
</dbReference>
<reference evidence="1 2" key="1">
    <citation type="journal article" date="2011" name="Stand. Genomic Sci.">
        <title>Genome sequence of the moderately thermophilic halophile Flexistipes sinusarabici strain (MAS10).</title>
        <authorList>
            <person name="Lapidus A."/>
            <person name="Chertkov O."/>
            <person name="Nolan M."/>
            <person name="Lucas S."/>
            <person name="Hammon N."/>
            <person name="Deshpande S."/>
            <person name="Cheng J.F."/>
            <person name="Tapia R."/>
            <person name="Han C."/>
            <person name="Goodwin L."/>
            <person name="Pitluck S."/>
            <person name="Liolios K."/>
            <person name="Pagani I."/>
            <person name="Ivanova N."/>
            <person name="Huntemann M."/>
            <person name="Mavromatis K."/>
            <person name="Mikhailova N."/>
            <person name="Pati A."/>
            <person name="Chen A."/>
            <person name="Palaniappan K."/>
            <person name="Land M."/>
            <person name="Hauser L."/>
            <person name="Brambilla E.M."/>
            <person name="Rohde M."/>
            <person name="Abt B."/>
            <person name="Spring S."/>
            <person name="Goker M."/>
            <person name="Bristow J."/>
            <person name="Eisen J.A."/>
            <person name="Markowitz V."/>
            <person name="Hugenholtz P."/>
            <person name="Kyrpides N.C."/>
            <person name="Klenk H.P."/>
            <person name="Woyke T."/>
        </authorList>
    </citation>
    <scope>NUCLEOTIDE SEQUENCE [LARGE SCALE GENOMIC DNA]</scope>
    <source>
        <strain evidence="2">DSM 4947 / MAS 10</strain>
    </source>
</reference>
<dbReference type="STRING" id="717231.Flexsi_1582"/>
<name>F8E930_FLESM</name>
<gene>
    <name evidence="1" type="ordered locus">Flexsi_1582</name>
</gene>
<sequence length="113" mass="13112">MVERIKDYVCNNGFCDCYVSISPEDIEKHLSGFRKFSFFFFNDISKFNQITNLRKRKNGNAIILYSILSNDGFNKINEFVDFLEDNEISFNKYLKAVKIGNESEITVIVGLSE</sequence>
<evidence type="ECO:0000313" key="2">
    <source>
        <dbReference type="Proteomes" id="UP000006621"/>
    </source>
</evidence>
<proteinExistence type="predicted"/>
<dbReference type="Proteomes" id="UP000006621">
    <property type="component" value="Chromosome"/>
</dbReference>
<reference evidence="2" key="2">
    <citation type="submission" date="2011-06" db="EMBL/GenBank/DDBJ databases">
        <title>The complete genome of Flexistipes sinusarabici DSM 4947.</title>
        <authorList>
            <person name="Lucas S."/>
            <person name="Han J."/>
            <person name="Lapidus A."/>
            <person name="Bruce D."/>
            <person name="Goodwin L."/>
            <person name="Pitluck S."/>
            <person name="Peters L."/>
            <person name="Kyrpides N."/>
            <person name="Mavromatis K."/>
            <person name="Ivanova N."/>
            <person name="Mikhailova N."/>
            <person name="Chertkov O."/>
            <person name="Detter J.C."/>
            <person name="Tapia R."/>
            <person name="Han C."/>
            <person name="Land M."/>
            <person name="Hauser L."/>
            <person name="Markowitz V."/>
            <person name="Cheng J.-F."/>
            <person name="Hugenholtz P."/>
            <person name="Woyke T."/>
            <person name="Wu D."/>
            <person name="Spring S."/>
            <person name="Schroeder M."/>
            <person name="Brambilla E."/>
            <person name="Klenk H.-P."/>
            <person name="Eisen J.A."/>
        </authorList>
    </citation>
    <scope>NUCLEOTIDE SEQUENCE [LARGE SCALE GENOMIC DNA]</scope>
    <source>
        <strain evidence="2">DSM 4947 / MAS 10</strain>
    </source>
</reference>
<keyword evidence="2" id="KW-1185">Reference proteome</keyword>
<evidence type="ECO:0000313" key="1">
    <source>
        <dbReference type="EMBL" id="AEI15232.1"/>
    </source>
</evidence>
<dbReference type="HOGENOM" id="CLU_2129738_0_0_0"/>
<accession>F8E930</accession>
<organism evidence="1 2">
    <name type="scientific">Flexistipes sinusarabici (strain ATCC 49648 / DSM 4947 / MAS 10)</name>
    <dbReference type="NCBI Taxonomy" id="717231"/>
    <lineage>
        <taxon>Bacteria</taxon>
        <taxon>Pseudomonadati</taxon>
        <taxon>Deferribacterota</taxon>
        <taxon>Deferribacteres</taxon>
        <taxon>Deferribacterales</taxon>
        <taxon>Flexistipitaceae</taxon>
        <taxon>Flexistipes</taxon>
    </lineage>
</organism>
<protein>
    <submittedName>
        <fullName evidence="1">Uncharacterized protein</fullName>
    </submittedName>
</protein>
<dbReference type="AlphaFoldDB" id="F8E930"/>